<feature type="region of interest" description="Disordered" evidence="1">
    <location>
        <begin position="207"/>
        <end position="229"/>
    </location>
</feature>
<keyword evidence="2" id="KW-1133">Transmembrane helix</keyword>
<dbReference type="EMBL" id="JAFIQS010000002">
    <property type="protein sequence ID" value="KAG5172689.1"/>
    <property type="molecule type" value="Genomic_DNA"/>
</dbReference>
<protein>
    <submittedName>
        <fullName evidence="3">Uncharacterized protein</fullName>
    </submittedName>
</protein>
<organism evidence="3">
    <name type="scientific">Psilocybe cubensis</name>
    <name type="common">Psychedelic mushroom</name>
    <name type="synonym">Stropharia cubensis</name>
    <dbReference type="NCBI Taxonomy" id="181762"/>
    <lineage>
        <taxon>Eukaryota</taxon>
        <taxon>Fungi</taxon>
        <taxon>Dikarya</taxon>
        <taxon>Basidiomycota</taxon>
        <taxon>Agaricomycotina</taxon>
        <taxon>Agaricomycetes</taxon>
        <taxon>Agaricomycetidae</taxon>
        <taxon>Agaricales</taxon>
        <taxon>Agaricineae</taxon>
        <taxon>Strophariaceae</taxon>
        <taxon>Psilocybe</taxon>
    </lineage>
</organism>
<feature type="compositionally biased region" description="Basic residues" evidence="1">
    <location>
        <begin position="207"/>
        <end position="222"/>
    </location>
</feature>
<evidence type="ECO:0000256" key="2">
    <source>
        <dbReference type="SAM" id="Phobius"/>
    </source>
</evidence>
<feature type="transmembrane region" description="Helical" evidence="2">
    <location>
        <begin position="405"/>
        <end position="423"/>
    </location>
</feature>
<proteinExistence type="predicted"/>
<name>A0A8H7Y7G9_PSICU</name>
<feature type="transmembrane region" description="Helical" evidence="2">
    <location>
        <begin position="362"/>
        <end position="384"/>
    </location>
</feature>
<feature type="transmembrane region" description="Helical" evidence="2">
    <location>
        <begin position="435"/>
        <end position="454"/>
    </location>
</feature>
<gene>
    <name evidence="3" type="ORF">JR316_002191</name>
</gene>
<sequence>MGYDYYQQHARLGWGTNQYQFGPPPQPAFQPQPSWGGNDFYRAHAATADPYLFDHAWNRVREYGGAPAGGMGVNLQEARLWHKRAYLQNELHTLAPNEIGHAAAYEAYRTWIHNSYLYEPLSGDVERQREALTGLSVAEATRLLQYLPRPVDEYSRLAATEAAAHTASYIFYQTRDDDYRSRSRYRYGDYGDDLYAQDDNLLRTRGRSYSRHGHRSHSRHRSYSQSGIAPFPGQAYSSTSMTNVPHTVFPGYGDSYDSYSGNHGSMGHMPVPSLHGSSYHPNGVPIGSGSAYGGSAYGGSTMGINTPYSSVPTGVASSYHGSSVNVPTGYSRSRSSSFSYPQTYGGTTMSVPMGTPMNSSGMGMPMAMSASGMGVPMPMSASGMSPMVIRDRGAQMAIIMIKPQFLAILGLIGGSGVAAIGIINLKRADGSKTASILQVIIYILLAIVAIFGLIGGITRRLAFIRVYLAMLFIHLLFSIGSGIYAIHRNFKEAPKYIADCKSGSQEVGVIKVCNDGATVLKTFMIASFIFAWVLETWACAIVAQYNKQLADEERSQSVMKDTESW</sequence>
<comment type="caution">
    <text evidence="3">The sequence shown here is derived from an EMBL/GenBank/DDBJ whole genome shotgun (WGS) entry which is preliminary data.</text>
</comment>
<reference evidence="3" key="1">
    <citation type="submission" date="2021-02" db="EMBL/GenBank/DDBJ databases">
        <title>Psilocybe cubensis genome.</title>
        <authorList>
            <person name="Mckernan K.J."/>
            <person name="Crawford S."/>
            <person name="Trippe A."/>
            <person name="Kane L.T."/>
            <person name="Mclaughlin S."/>
        </authorList>
    </citation>
    <scope>NUCLEOTIDE SEQUENCE [LARGE SCALE GENOMIC DNA]</scope>
    <source>
        <strain evidence="3">MGC-MH-2018</strain>
    </source>
</reference>
<evidence type="ECO:0000256" key="1">
    <source>
        <dbReference type="SAM" id="MobiDB-lite"/>
    </source>
</evidence>
<evidence type="ECO:0000313" key="3">
    <source>
        <dbReference type="EMBL" id="KAG5172689.1"/>
    </source>
</evidence>
<accession>A0A8H7Y7G9</accession>
<feature type="transmembrane region" description="Helical" evidence="2">
    <location>
        <begin position="466"/>
        <end position="486"/>
    </location>
</feature>
<feature type="transmembrane region" description="Helical" evidence="2">
    <location>
        <begin position="523"/>
        <end position="545"/>
    </location>
</feature>
<dbReference type="AlphaFoldDB" id="A0A8H7Y7G9"/>
<keyword evidence="2" id="KW-0472">Membrane</keyword>
<keyword evidence="2" id="KW-0812">Transmembrane</keyword>